<keyword evidence="3" id="KW-0378">Hydrolase</keyword>
<gene>
    <name evidence="3" type="ORF">H9968_06765</name>
</gene>
<dbReference type="AlphaFoldDB" id="A0A9D2ELJ6"/>
<dbReference type="GO" id="GO:0004177">
    <property type="term" value="F:aminopeptidase activity"/>
    <property type="evidence" value="ECO:0007669"/>
    <property type="project" value="UniProtKB-KW"/>
</dbReference>
<evidence type="ECO:0000256" key="1">
    <source>
        <dbReference type="ARBA" id="ARBA00022723"/>
    </source>
</evidence>
<dbReference type="Pfam" id="PF02073">
    <property type="entry name" value="Peptidase_M29"/>
    <property type="match status" value="1"/>
</dbReference>
<comment type="caution">
    <text evidence="3">The sequence shown here is derived from an EMBL/GenBank/DDBJ whole genome shotgun (WGS) entry which is preliminary data.</text>
</comment>
<reference evidence="3" key="2">
    <citation type="submission" date="2021-04" db="EMBL/GenBank/DDBJ databases">
        <authorList>
            <person name="Gilroy R."/>
        </authorList>
    </citation>
    <scope>NUCLEOTIDE SEQUENCE</scope>
    <source>
        <strain evidence="3">CHK179-28034</strain>
    </source>
</reference>
<feature type="non-terminal residue" evidence="3">
    <location>
        <position position="1"/>
    </location>
</feature>
<accession>A0A9D2ELJ6</accession>
<dbReference type="InterPro" id="IPR000787">
    <property type="entry name" value="Peptidase_M29"/>
</dbReference>
<keyword evidence="1" id="KW-0479">Metal-binding</keyword>
<dbReference type="GO" id="GO:0046872">
    <property type="term" value="F:metal ion binding"/>
    <property type="evidence" value="ECO:0007669"/>
    <property type="project" value="UniProtKB-KW"/>
</dbReference>
<organism evidence="3 4">
    <name type="scientific">Candidatus Anaerobutyricum stercoris</name>
    <dbReference type="NCBI Taxonomy" id="2838457"/>
    <lineage>
        <taxon>Bacteria</taxon>
        <taxon>Bacillati</taxon>
        <taxon>Bacillota</taxon>
        <taxon>Clostridia</taxon>
        <taxon>Lachnospirales</taxon>
        <taxon>Lachnospiraceae</taxon>
        <taxon>Anaerobutyricum</taxon>
    </lineage>
</organism>
<name>A0A9D2ELJ6_9FIRM</name>
<dbReference type="Proteomes" id="UP000824049">
    <property type="component" value="Unassembled WGS sequence"/>
</dbReference>
<dbReference type="PANTHER" id="PTHR34448">
    <property type="entry name" value="AMINOPEPTIDASE"/>
    <property type="match status" value="1"/>
</dbReference>
<dbReference type="SUPFAM" id="SSF144052">
    <property type="entry name" value="Thermophilic metalloprotease-like"/>
    <property type="match status" value="1"/>
</dbReference>
<dbReference type="InterPro" id="IPR052170">
    <property type="entry name" value="M29_Exopeptidase"/>
</dbReference>
<evidence type="ECO:0000313" key="3">
    <source>
        <dbReference type="EMBL" id="HIZ39610.1"/>
    </source>
</evidence>
<feature type="region of interest" description="Disordered" evidence="2">
    <location>
        <begin position="344"/>
        <end position="377"/>
    </location>
</feature>
<dbReference type="EMBL" id="DXBR01000058">
    <property type="protein sequence ID" value="HIZ39610.1"/>
    <property type="molecule type" value="Genomic_DNA"/>
</dbReference>
<reference evidence="3" key="1">
    <citation type="journal article" date="2021" name="PeerJ">
        <title>Extensive microbial diversity within the chicken gut microbiome revealed by metagenomics and culture.</title>
        <authorList>
            <person name="Gilroy R."/>
            <person name="Ravi A."/>
            <person name="Getino M."/>
            <person name="Pursley I."/>
            <person name="Horton D.L."/>
            <person name="Alikhan N.F."/>
            <person name="Baker D."/>
            <person name="Gharbi K."/>
            <person name="Hall N."/>
            <person name="Watson M."/>
            <person name="Adriaenssens E.M."/>
            <person name="Foster-Nyarko E."/>
            <person name="Jarju S."/>
            <person name="Secka A."/>
            <person name="Antonio M."/>
            <person name="Oren A."/>
            <person name="Chaudhuri R.R."/>
            <person name="La Ragione R."/>
            <person name="Hildebrand F."/>
            <person name="Pallen M.J."/>
        </authorList>
    </citation>
    <scope>NUCLEOTIDE SEQUENCE</scope>
    <source>
        <strain evidence="3">CHK179-28034</strain>
    </source>
</reference>
<keyword evidence="3" id="KW-0645">Protease</keyword>
<dbReference type="PANTHER" id="PTHR34448:SF1">
    <property type="entry name" value="BLL6088 PROTEIN"/>
    <property type="match status" value="1"/>
</dbReference>
<protein>
    <submittedName>
        <fullName evidence="3">Aminopeptidase</fullName>
        <ecNumber evidence="3">3.4.11.-</ecNumber>
    </submittedName>
</protein>
<proteinExistence type="predicted"/>
<evidence type="ECO:0000313" key="4">
    <source>
        <dbReference type="Proteomes" id="UP000824049"/>
    </source>
</evidence>
<evidence type="ECO:0000256" key="2">
    <source>
        <dbReference type="SAM" id="MobiDB-lite"/>
    </source>
</evidence>
<keyword evidence="3" id="KW-0031">Aminopeptidase</keyword>
<dbReference type="EC" id="3.4.11.-" evidence="3"/>
<dbReference type="GO" id="GO:0006508">
    <property type="term" value="P:proteolysis"/>
    <property type="evidence" value="ECO:0007669"/>
    <property type="project" value="InterPro"/>
</dbReference>
<sequence length="377" mass="42505">FAGPACFEVFGEVPFEPESKPEAYRLSERQQNLLVEYSAESNALMNEFINQDERSFTIIAYPLPSIGEQFEEIFEEVRKVNNLDKEKYKEIQQNMIQVLDRAAFVKIMGRGSNMTNLTIALTDLEDPETQTKFENCLADVNIPVGEVFTTPRLKGTNGLLHVGKVYLNGLCYKNLRIQFEDGMVTEYSCDNFAEEEEGRKFIKENLLFNRDTLPMGEFAIGTNTTAYVMAAKYDIMSKLPILIAEKMGPHVALGDTCYSYSEDVRVFNPDGKEIIAKDNECSVLRKENPKKAYFNCHTDITIPYEALGRIVAVNKERVEVPIILDGRFVLDGTFRLNDAFQKTETSESEMETGAGGLVEDILQEDGASSNTDEDAID</sequence>